<dbReference type="Proteomes" id="UP000792457">
    <property type="component" value="Unassembled WGS sequence"/>
</dbReference>
<sequence length="143" mass="15901">MLMECHQCYVTQRELIVGENVAAGVSELASPQATKGVTQGSDAIKSALWRSPNSSAGVRGDHCAIFRLACAFLIRVCEDEHQLFFQFFSNPSPLLTSYLDGLCTYLYDSLRPLVIHVNHLETLAELCSILRGEMLEDHVRASR</sequence>
<evidence type="ECO:0000313" key="2">
    <source>
        <dbReference type="EMBL" id="KAG8238676.1"/>
    </source>
</evidence>
<dbReference type="PANTHER" id="PTHR13302">
    <property type="entry name" value="CONSERVED OLIGOMERIC GOLGI COMPLEX COMPONENT 3"/>
    <property type="match status" value="1"/>
</dbReference>
<feature type="domain" description="Conserved oligomeric Golgi complex subunit 3 C-terminal" evidence="1">
    <location>
        <begin position="2"/>
        <end position="140"/>
    </location>
</feature>
<comment type="caution">
    <text evidence="2">The sequence shown here is derived from an EMBL/GenBank/DDBJ whole genome shotgun (WGS) entry which is preliminary data.</text>
</comment>
<accession>A0A8K0KRT1</accession>
<dbReference type="GO" id="GO:0006891">
    <property type="term" value="P:intra-Golgi vesicle-mediated transport"/>
    <property type="evidence" value="ECO:0007669"/>
    <property type="project" value="TreeGrafter"/>
</dbReference>
<proteinExistence type="predicted"/>
<dbReference type="PANTHER" id="PTHR13302:SF8">
    <property type="entry name" value="CONSERVED OLIGOMERIC GOLGI COMPLEX SUBUNIT 3"/>
    <property type="match status" value="1"/>
</dbReference>
<name>A0A8K0KRT1_LADFU</name>
<dbReference type="GO" id="GO:0007030">
    <property type="term" value="P:Golgi organization"/>
    <property type="evidence" value="ECO:0007669"/>
    <property type="project" value="TreeGrafter"/>
</dbReference>
<dbReference type="Pfam" id="PF20671">
    <property type="entry name" value="COG3_C"/>
    <property type="match status" value="1"/>
</dbReference>
<dbReference type="OrthoDB" id="296793at2759"/>
<gene>
    <name evidence="2" type="ORF">J437_LFUL018560</name>
</gene>
<dbReference type="GO" id="GO:0005801">
    <property type="term" value="C:cis-Golgi network"/>
    <property type="evidence" value="ECO:0007669"/>
    <property type="project" value="InterPro"/>
</dbReference>
<reference evidence="2" key="1">
    <citation type="submission" date="2013-04" db="EMBL/GenBank/DDBJ databases">
        <authorList>
            <person name="Qu J."/>
            <person name="Murali S.C."/>
            <person name="Bandaranaike D."/>
            <person name="Bellair M."/>
            <person name="Blankenburg K."/>
            <person name="Chao H."/>
            <person name="Dinh H."/>
            <person name="Doddapaneni H."/>
            <person name="Downs B."/>
            <person name="Dugan-Rocha S."/>
            <person name="Elkadiri S."/>
            <person name="Gnanaolivu R.D."/>
            <person name="Hernandez B."/>
            <person name="Javaid M."/>
            <person name="Jayaseelan J.C."/>
            <person name="Lee S."/>
            <person name="Li M."/>
            <person name="Ming W."/>
            <person name="Munidasa M."/>
            <person name="Muniz J."/>
            <person name="Nguyen L."/>
            <person name="Ongeri F."/>
            <person name="Osuji N."/>
            <person name="Pu L.-L."/>
            <person name="Puazo M."/>
            <person name="Qu C."/>
            <person name="Quiroz J."/>
            <person name="Raj R."/>
            <person name="Weissenberger G."/>
            <person name="Xin Y."/>
            <person name="Zou X."/>
            <person name="Han Y."/>
            <person name="Richards S."/>
            <person name="Worley K."/>
            <person name="Muzny D."/>
            <person name="Gibbs R."/>
        </authorList>
    </citation>
    <scope>NUCLEOTIDE SEQUENCE</scope>
    <source>
        <strain evidence="2">Sampled in the wild</strain>
    </source>
</reference>
<protein>
    <recommendedName>
        <fullName evidence="1">Conserved oligomeric Golgi complex subunit 3 C-terminal domain-containing protein</fullName>
    </recommendedName>
</protein>
<dbReference type="InterPro" id="IPR048685">
    <property type="entry name" value="COG3_C"/>
</dbReference>
<evidence type="ECO:0000259" key="1">
    <source>
        <dbReference type="Pfam" id="PF20671"/>
    </source>
</evidence>
<dbReference type="GO" id="GO:0006886">
    <property type="term" value="P:intracellular protein transport"/>
    <property type="evidence" value="ECO:0007669"/>
    <property type="project" value="InterPro"/>
</dbReference>
<dbReference type="GO" id="GO:0017119">
    <property type="term" value="C:Golgi transport complex"/>
    <property type="evidence" value="ECO:0007669"/>
    <property type="project" value="TreeGrafter"/>
</dbReference>
<dbReference type="AlphaFoldDB" id="A0A8K0KRT1"/>
<organism evidence="2 3">
    <name type="scientific">Ladona fulva</name>
    <name type="common">Scarce chaser dragonfly</name>
    <name type="synonym">Libellula fulva</name>
    <dbReference type="NCBI Taxonomy" id="123851"/>
    <lineage>
        <taxon>Eukaryota</taxon>
        <taxon>Metazoa</taxon>
        <taxon>Ecdysozoa</taxon>
        <taxon>Arthropoda</taxon>
        <taxon>Hexapoda</taxon>
        <taxon>Insecta</taxon>
        <taxon>Pterygota</taxon>
        <taxon>Palaeoptera</taxon>
        <taxon>Odonata</taxon>
        <taxon>Epiprocta</taxon>
        <taxon>Anisoptera</taxon>
        <taxon>Libelluloidea</taxon>
        <taxon>Libellulidae</taxon>
        <taxon>Ladona</taxon>
    </lineage>
</organism>
<dbReference type="EMBL" id="KZ309414">
    <property type="protein sequence ID" value="KAG8238676.1"/>
    <property type="molecule type" value="Genomic_DNA"/>
</dbReference>
<dbReference type="InterPro" id="IPR007265">
    <property type="entry name" value="COG_su3"/>
</dbReference>
<keyword evidence="3" id="KW-1185">Reference proteome</keyword>
<evidence type="ECO:0000313" key="3">
    <source>
        <dbReference type="Proteomes" id="UP000792457"/>
    </source>
</evidence>
<dbReference type="GO" id="GO:0016020">
    <property type="term" value="C:membrane"/>
    <property type="evidence" value="ECO:0007669"/>
    <property type="project" value="InterPro"/>
</dbReference>
<reference evidence="2" key="2">
    <citation type="submission" date="2017-10" db="EMBL/GenBank/DDBJ databases">
        <title>Ladona fulva Genome sequencing and assembly.</title>
        <authorList>
            <person name="Murali S."/>
            <person name="Richards S."/>
            <person name="Bandaranaike D."/>
            <person name="Bellair M."/>
            <person name="Blankenburg K."/>
            <person name="Chao H."/>
            <person name="Dinh H."/>
            <person name="Doddapaneni H."/>
            <person name="Dugan-Rocha S."/>
            <person name="Elkadiri S."/>
            <person name="Gnanaolivu R."/>
            <person name="Hernandez B."/>
            <person name="Skinner E."/>
            <person name="Javaid M."/>
            <person name="Lee S."/>
            <person name="Li M."/>
            <person name="Ming W."/>
            <person name="Munidasa M."/>
            <person name="Muniz J."/>
            <person name="Nguyen L."/>
            <person name="Hughes D."/>
            <person name="Osuji N."/>
            <person name="Pu L.-L."/>
            <person name="Puazo M."/>
            <person name="Qu C."/>
            <person name="Quiroz J."/>
            <person name="Raj R."/>
            <person name="Weissenberger G."/>
            <person name="Xin Y."/>
            <person name="Zou X."/>
            <person name="Han Y."/>
            <person name="Worley K."/>
            <person name="Muzny D."/>
            <person name="Gibbs R."/>
        </authorList>
    </citation>
    <scope>NUCLEOTIDE SEQUENCE</scope>
    <source>
        <strain evidence="2">Sampled in the wild</strain>
    </source>
</reference>